<organism evidence="1 2">
    <name type="scientific">Trichomonas vaginalis (strain ATCC PRA-98 / G3)</name>
    <dbReference type="NCBI Taxonomy" id="412133"/>
    <lineage>
        <taxon>Eukaryota</taxon>
        <taxon>Metamonada</taxon>
        <taxon>Parabasalia</taxon>
        <taxon>Trichomonadida</taxon>
        <taxon>Trichomonadidae</taxon>
        <taxon>Trichomonas</taxon>
    </lineage>
</organism>
<protein>
    <recommendedName>
        <fullName evidence="3">Nucleotide-diphospho-sugar transferase domain-containing protein</fullName>
    </recommendedName>
</protein>
<proteinExistence type="predicted"/>
<gene>
    <name evidence="1" type="ORF">TVAG_496170</name>
</gene>
<reference evidence="1" key="1">
    <citation type="submission" date="2006-10" db="EMBL/GenBank/DDBJ databases">
        <authorList>
            <person name="Amadeo P."/>
            <person name="Zhao Q."/>
            <person name="Wortman J."/>
            <person name="Fraser-Liggett C."/>
            <person name="Carlton J."/>
        </authorList>
    </citation>
    <scope>NUCLEOTIDE SEQUENCE</scope>
    <source>
        <strain evidence="1">G3</strain>
    </source>
</reference>
<evidence type="ECO:0000313" key="1">
    <source>
        <dbReference type="EMBL" id="EAX92583.1"/>
    </source>
</evidence>
<dbReference type="OrthoDB" id="413746at2759"/>
<dbReference type="RefSeq" id="XP_001305513.1">
    <property type="nucleotide sequence ID" value="XM_001305512.1"/>
</dbReference>
<keyword evidence="2" id="KW-1185">Reference proteome</keyword>
<evidence type="ECO:0008006" key="3">
    <source>
        <dbReference type="Google" id="ProtNLM"/>
    </source>
</evidence>
<dbReference type="VEuPathDB" id="TrichDB:TVAGG3_0388540"/>
<dbReference type="VEuPathDB" id="TrichDB:TVAG_496170"/>
<accession>A2FR67</accession>
<dbReference type="InParanoid" id="A2FR67"/>
<evidence type="ECO:0000313" key="2">
    <source>
        <dbReference type="Proteomes" id="UP000001542"/>
    </source>
</evidence>
<reference evidence="1" key="2">
    <citation type="journal article" date="2007" name="Science">
        <title>Draft genome sequence of the sexually transmitted pathogen Trichomonas vaginalis.</title>
        <authorList>
            <person name="Carlton J.M."/>
            <person name="Hirt R.P."/>
            <person name="Silva J.C."/>
            <person name="Delcher A.L."/>
            <person name="Schatz M."/>
            <person name="Zhao Q."/>
            <person name="Wortman J.R."/>
            <person name="Bidwell S.L."/>
            <person name="Alsmark U.C.M."/>
            <person name="Besteiro S."/>
            <person name="Sicheritz-Ponten T."/>
            <person name="Noel C.J."/>
            <person name="Dacks J.B."/>
            <person name="Foster P.G."/>
            <person name="Simillion C."/>
            <person name="Van de Peer Y."/>
            <person name="Miranda-Saavedra D."/>
            <person name="Barton G.J."/>
            <person name="Westrop G.D."/>
            <person name="Mueller S."/>
            <person name="Dessi D."/>
            <person name="Fiori P.L."/>
            <person name="Ren Q."/>
            <person name="Paulsen I."/>
            <person name="Zhang H."/>
            <person name="Bastida-Corcuera F.D."/>
            <person name="Simoes-Barbosa A."/>
            <person name="Brown M.T."/>
            <person name="Hayes R.D."/>
            <person name="Mukherjee M."/>
            <person name="Okumura C.Y."/>
            <person name="Schneider R."/>
            <person name="Smith A.J."/>
            <person name="Vanacova S."/>
            <person name="Villalvazo M."/>
            <person name="Haas B.J."/>
            <person name="Pertea M."/>
            <person name="Feldblyum T.V."/>
            <person name="Utterback T.R."/>
            <person name="Shu C.L."/>
            <person name="Osoegawa K."/>
            <person name="de Jong P.J."/>
            <person name="Hrdy I."/>
            <person name="Horvathova L."/>
            <person name="Zubacova Z."/>
            <person name="Dolezal P."/>
            <person name="Malik S.B."/>
            <person name="Logsdon J.M. Jr."/>
            <person name="Henze K."/>
            <person name="Gupta A."/>
            <person name="Wang C.C."/>
            <person name="Dunne R.L."/>
            <person name="Upcroft J.A."/>
            <person name="Upcroft P."/>
            <person name="White O."/>
            <person name="Salzberg S.L."/>
            <person name="Tang P."/>
            <person name="Chiu C.-H."/>
            <person name="Lee Y.-S."/>
            <person name="Embley T.M."/>
            <person name="Coombs G.H."/>
            <person name="Mottram J.C."/>
            <person name="Tachezy J."/>
            <person name="Fraser-Liggett C.M."/>
            <person name="Johnson P.J."/>
        </authorList>
    </citation>
    <scope>NUCLEOTIDE SEQUENCE [LARGE SCALE GENOMIC DNA]</scope>
    <source>
        <strain evidence="1">G3</strain>
    </source>
</reference>
<name>A2FR67_TRIV3</name>
<sequence>MSTYFILSYSEYQIDYIAKKDKCNRCDLTPSSTSISTNRDMIITTAFNKINNFIPFINSLRTFNNECRILVITDRHTYRKAASIIKKAQCGVEFLIIPYKFEDKIDIWFYRWAIIGDYLLQNQKYIDNVIQIDLFDTIFQSDPFSRFTGGNIFYLCHEDANYYKLFNENVWVQYEFENTCRYTNDKNCPYTNYTELIMNLLPINAGMEAGNVKNFIKFTQIMRKYGNETSRKGAGDDQHYLTFSMALGHFKKLFKYKFLNYSNDFMLSGFRYYIGHPERTEGQKFGNWSVEGKVPAIYHQFDRSEYYVNQIRKHCHLTGKLEHHVQMK</sequence>
<dbReference type="Proteomes" id="UP000001542">
    <property type="component" value="Unassembled WGS sequence"/>
</dbReference>
<dbReference type="KEGG" id="tva:4750296"/>
<dbReference type="AlphaFoldDB" id="A2FR67"/>
<dbReference type="EMBL" id="DS113958">
    <property type="protein sequence ID" value="EAX92583.1"/>
    <property type="molecule type" value="Genomic_DNA"/>
</dbReference>